<dbReference type="InterPro" id="IPR001763">
    <property type="entry name" value="Rhodanese-like_dom"/>
</dbReference>
<dbReference type="SMART" id="SM00450">
    <property type="entry name" value="RHOD"/>
    <property type="match status" value="1"/>
</dbReference>
<dbReference type="AlphaFoldDB" id="A0A2T2XGB9"/>
<proteinExistence type="predicted"/>
<evidence type="ECO:0000313" key="4">
    <source>
        <dbReference type="Proteomes" id="UP000242972"/>
    </source>
</evidence>
<keyword evidence="1" id="KW-1133">Transmembrane helix</keyword>
<dbReference type="CDD" id="cd00158">
    <property type="entry name" value="RHOD"/>
    <property type="match status" value="1"/>
</dbReference>
<dbReference type="InterPro" id="IPR050229">
    <property type="entry name" value="GlpE_sulfurtransferase"/>
</dbReference>
<dbReference type="PROSITE" id="PS50206">
    <property type="entry name" value="RHODANESE_3"/>
    <property type="match status" value="1"/>
</dbReference>
<comment type="caution">
    <text evidence="3">The sequence shown here is derived from an EMBL/GenBank/DDBJ whole genome shotgun (WGS) entry which is preliminary data.</text>
</comment>
<keyword evidence="1" id="KW-0812">Transmembrane</keyword>
<sequence length="180" mass="20332">MDKLKSRNGHRPGCQSRWLCVQCLGKLKVVVTVGLVTNIAFGLLAFWLIWRQVAPIIGTRRISAEKTAEALASGLITVVDVRTAEEYFRGHIPQSESIPLAEIRQRCQQLDRTKPIVLVCRSGYRAMQAFHILKRRGFRNHAVVSGGMIAWESMRSRQYRELSQGGRDMMVGDDSHEPSL</sequence>
<organism evidence="3 4">
    <name type="scientific">Sulfobacillus benefaciens</name>
    <dbReference type="NCBI Taxonomy" id="453960"/>
    <lineage>
        <taxon>Bacteria</taxon>
        <taxon>Bacillati</taxon>
        <taxon>Bacillota</taxon>
        <taxon>Clostridia</taxon>
        <taxon>Eubacteriales</taxon>
        <taxon>Clostridiales Family XVII. Incertae Sedis</taxon>
        <taxon>Sulfobacillus</taxon>
    </lineage>
</organism>
<dbReference type="PANTHER" id="PTHR43031:SF17">
    <property type="entry name" value="SULFURTRANSFERASE YTWF-RELATED"/>
    <property type="match status" value="1"/>
</dbReference>
<feature type="transmembrane region" description="Helical" evidence="1">
    <location>
        <begin position="27"/>
        <end position="50"/>
    </location>
</feature>
<dbReference type="EMBL" id="PXYW01000019">
    <property type="protein sequence ID" value="PSR33506.1"/>
    <property type="molecule type" value="Genomic_DNA"/>
</dbReference>
<protein>
    <recommendedName>
        <fullName evidence="2">Rhodanese domain-containing protein</fullName>
    </recommendedName>
</protein>
<dbReference type="Pfam" id="PF00581">
    <property type="entry name" value="Rhodanese"/>
    <property type="match status" value="1"/>
</dbReference>
<evidence type="ECO:0000313" key="3">
    <source>
        <dbReference type="EMBL" id="PSR33506.1"/>
    </source>
</evidence>
<dbReference type="Proteomes" id="UP000242972">
    <property type="component" value="Unassembled WGS sequence"/>
</dbReference>
<dbReference type="PANTHER" id="PTHR43031">
    <property type="entry name" value="FAD-DEPENDENT OXIDOREDUCTASE"/>
    <property type="match status" value="1"/>
</dbReference>
<dbReference type="SUPFAM" id="SSF52821">
    <property type="entry name" value="Rhodanese/Cell cycle control phosphatase"/>
    <property type="match status" value="1"/>
</dbReference>
<reference evidence="3 4" key="1">
    <citation type="journal article" date="2014" name="BMC Genomics">
        <title>Comparison of environmental and isolate Sulfobacillus genomes reveals diverse carbon, sulfur, nitrogen, and hydrogen metabolisms.</title>
        <authorList>
            <person name="Justice N.B."/>
            <person name="Norman A."/>
            <person name="Brown C.T."/>
            <person name="Singh A."/>
            <person name="Thomas B.C."/>
            <person name="Banfield J.F."/>
        </authorList>
    </citation>
    <scope>NUCLEOTIDE SEQUENCE [LARGE SCALE GENOMIC DNA]</scope>
    <source>
        <strain evidence="3">AMDSBA4</strain>
    </source>
</reference>
<gene>
    <name evidence="3" type="ORF">C7B46_09500</name>
</gene>
<accession>A0A2T2XGB9</accession>
<keyword evidence="1" id="KW-0472">Membrane</keyword>
<evidence type="ECO:0000259" key="2">
    <source>
        <dbReference type="PROSITE" id="PS50206"/>
    </source>
</evidence>
<feature type="domain" description="Rhodanese" evidence="2">
    <location>
        <begin position="72"/>
        <end position="153"/>
    </location>
</feature>
<evidence type="ECO:0000256" key="1">
    <source>
        <dbReference type="SAM" id="Phobius"/>
    </source>
</evidence>
<dbReference type="Gene3D" id="3.40.250.10">
    <property type="entry name" value="Rhodanese-like domain"/>
    <property type="match status" value="1"/>
</dbReference>
<name>A0A2T2XGB9_9FIRM</name>
<dbReference type="InterPro" id="IPR036873">
    <property type="entry name" value="Rhodanese-like_dom_sf"/>
</dbReference>